<dbReference type="InterPro" id="IPR006553">
    <property type="entry name" value="Leu-rich_rpt_Cys-con_subtyp"/>
</dbReference>
<dbReference type="SMART" id="SM00256">
    <property type="entry name" value="FBOX"/>
    <property type="match status" value="1"/>
</dbReference>
<dbReference type="InterPro" id="IPR001611">
    <property type="entry name" value="Leu-rich_rpt"/>
</dbReference>
<dbReference type="SMART" id="SM00367">
    <property type="entry name" value="LRR_CC"/>
    <property type="match status" value="11"/>
</dbReference>
<dbReference type="AlphaFoldDB" id="A0A8J2PUM7"/>
<evidence type="ECO:0000313" key="4">
    <source>
        <dbReference type="Proteomes" id="UP000708208"/>
    </source>
</evidence>
<dbReference type="InterPro" id="IPR057207">
    <property type="entry name" value="FBXL15_LRR"/>
</dbReference>
<dbReference type="OrthoDB" id="2585512at2759"/>
<reference evidence="3" key="1">
    <citation type="submission" date="2021-06" db="EMBL/GenBank/DDBJ databases">
        <authorList>
            <person name="Hodson N. C."/>
            <person name="Mongue J. A."/>
            <person name="Jaron S. K."/>
        </authorList>
    </citation>
    <scope>NUCLEOTIDE SEQUENCE</scope>
</reference>
<protein>
    <recommendedName>
        <fullName evidence="2">F-box domain-containing protein</fullName>
    </recommendedName>
</protein>
<feature type="domain" description="F-box" evidence="2">
    <location>
        <begin position="73"/>
        <end position="119"/>
    </location>
</feature>
<dbReference type="EMBL" id="CAJVCH010571618">
    <property type="protein sequence ID" value="CAG7837990.1"/>
    <property type="molecule type" value="Genomic_DNA"/>
</dbReference>
<sequence>MCSISNPKISLQPGFLLARVPRIEDWSSSSHSSEDYIRTSCDVDDGGSECGGRETTTTSIMPYSEGTSSSSSGTTINHLYPEIMTEIFLKLSLKDLGSAARTSKYWNSILNDKRLWRGVEAKINVSKGGNQMLFQSLHRRGIFDIQVLSLKRSLREMTSSLPGIRSLKLSGCYNVTDGTISSGFSIRLENLTVLNLSLCKQVSDFSLGRIAMMAVNLESLDLGGCCQISNRGLLMVSWGLKKLTKLNLRSCYLITDTGIGFLAGVVSQSHLQEPRMHDFLLKFGLVDVPEIDEDFDDPGPIRRRKLPSHKKQQQPQFLFLQAPSSQILGSSSAMGITNKKDNTSLPVPITQQCAICKQEIKLKIVNEPHQSVSHLMKSKSSKRFRQVQIVPNPRTSNNVVSSNNNNCLSNPPSPISQLSSSRKKSKYVIVEKITARTEFGNTQLQQLILQDCQKLSDDCLIHLTNLCRLEAINLSFCVHITDSGLRNLGACPALCEINLRACDNITDSGLANLTYDLSSRVTSLDVSFCDKVHNLGLNYISQFSHLRTLSMSACDISDEGLIRVAASLPLLETLNIGQCGSITDASLKVIGEKCQELKYIDLYGCGKITPGGLAHAMKLPKLRNLNLGLWHLR</sequence>
<proteinExistence type="predicted"/>
<evidence type="ECO:0000259" key="2">
    <source>
        <dbReference type="PROSITE" id="PS50181"/>
    </source>
</evidence>
<keyword evidence="4" id="KW-1185">Reference proteome</keyword>
<dbReference type="PROSITE" id="PS50181">
    <property type="entry name" value="FBOX"/>
    <property type="match status" value="1"/>
</dbReference>
<dbReference type="Proteomes" id="UP000708208">
    <property type="component" value="Unassembled WGS sequence"/>
</dbReference>
<feature type="region of interest" description="Disordered" evidence="1">
    <location>
        <begin position="44"/>
        <end position="72"/>
    </location>
</feature>
<dbReference type="Pfam" id="PF13516">
    <property type="entry name" value="LRR_6"/>
    <property type="match status" value="1"/>
</dbReference>
<dbReference type="Pfam" id="PF12937">
    <property type="entry name" value="F-box-like"/>
    <property type="match status" value="1"/>
</dbReference>
<dbReference type="PANTHER" id="PTHR13318:SF247">
    <property type="entry name" value="GH16156P"/>
    <property type="match status" value="1"/>
</dbReference>
<accession>A0A8J2PUM7</accession>
<dbReference type="PANTHER" id="PTHR13318">
    <property type="entry name" value="PARTNER OF PAIRED, ISOFORM B-RELATED"/>
    <property type="match status" value="1"/>
</dbReference>
<dbReference type="GO" id="GO:0019005">
    <property type="term" value="C:SCF ubiquitin ligase complex"/>
    <property type="evidence" value="ECO:0007669"/>
    <property type="project" value="TreeGrafter"/>
</dbReference>
<comment type="caution">
    <text evidence="3">The sequence shown here is derived from an EMBL/GenBank/DDBJ whole genome shotgun (WGS) entry which is preliminary data.</text>
</comment>
<dbReference type="GO" id="GO:0031146">
    <property type="term" value="P:SCF-dependent proteasomal ubiquitin-dependent protein catabolic process"/>
    <property type="evidence" value="ECO:0007669"/>
    <property type="project" value="TreeGrafter"/>
</dbReference>
<gene>
    <name evidence="3" type="ORF">AFUS01_LOCUS47013</name>
</gene>
<evidence type="ECO:0000256" key="1">
    <source>
        <dbReference type="SAM" id="MobiDB-lite"/>
    </source>
</evidence>
<dbReference type="Pfam" id="PF25372">
    <property type="entry name" value="DUF7885"/>
    <property type="match status" value="2"/>
</dbReference>
<evidence type="ECO:0000313" key="3">
    <source>
        <dbReference type="EMBL" id="CAG7837990.1"/>
    </source>
</evidence>
<dbReference type="InterPro" id="IPR001810">
    <property type="entry name" value="F-box_dom"/>
</dbReference>
<name>A0A8J2PUM7_9HEXA</name>
<organism evidence="3 4">
    <name type="scientific">Allacma fusca</name>
    <dbReference type="NCBI Taxonomy" id="39272"/>
    <lineage>
        <taxon>Eukaryota</taxon>
        <taxon>Metazoa</taxon>
        <taxon>Ecdysozoa</taxon>
        <taxon>Arthropoda</taxon>
        <taxon>Hexapoda</taxon>
        <taxon>Collembola</taxon>
        <taxon>Symphypleona</taxon>
        <taxon>Sminthuridae</taxon>
        <taxon>Allacma</taxon>
    </lineage>
</organism>